<feature type="transmembrane region" description="Helical" evidence="6">
    <location>
        <begin position="774"/>
        <end position="794"/>
    </location>
</feature>
<feature type="domain" description="MacB-like periplasmic core" evidence="8">
    <location>
        <begin position="20"/>
        <end position="251"/>
    </location>
</feature>
<feature type="transmembrane region" description="Helical" evidence="6">
    <location>
        <begin position="21"/>
        <end position="42"/>
    </location>
</feature>
<evidence type="ECO:0000313" key="10">
    <source>
        <dbReference type="Proteomes" id="UP000256373"/>
    </source>
</evidence>
<dbReference type="InterPro" id="IPR050250">
    <property type="entry name" value="Macrolide_Exporter_MacB"/>
</dbReference>
<feature type="transmembrane region" description="Helical" evidence="6">
    <location>
        <begin position="440"/>
        <end position="459"/>
    </location>
</feature>
<keyword evidence="10" id="KW-1185">Reference proteome</keyword>
<name>A0A3D8YC26_9BACT</name>
<protein>
    <recommendedName>
        <fullName evidence="11">ABC transporter permease</fullName>
    </recommendedName>
</protein>
<dbReference type="PANTHER" id="PTHR30572:SF18">
    <property type="entry name" value="ABC-TYPE MACROLIDE FAMILY EXPORT SYSTEM PERMEASE COMPONENT 2"/>
    <property type="match status" value="1"/>
</dbReference>
<organism evidence="9 10">
    <name type="scientific">Dyadobacter luteus</name>
    <dbReference type="NCBI Taxonomy" id="2259619"/>
    <lineage>
        <taxon>Bacteria</taxon>
        <taxon>Pseudomonadati</taxon>
        <taxon>Bacteroidota</taxon>
        <taxon>Cytophagia</taxon>
        <taxon>Cytophagales</taxon>
        <taxon>Spirosomataceae</taxon>
        <taxon>Dyadobacter</taxon>
    </lineage>
</organism>
<accession>A0A3D8YC26</accession>
<feature type="transmembrane region" description="Helical" evidence="6">
    <location>
        <begin position="300"/>
        <end position="321"/>
    </location>
</feature>
<dbReference type="InterPro" id="IPR003838">
    <property type="entry name" value="ABC3_permease_C"/>
</dbReference>
<feature type="domain" description="ABC3 transporter permease C-terminal" evidence="7">
    <location>
        <begin position="691"/>
        <end position="804"/>
    </location>
</feature>
<sequence length="811" mass="90109">MLTNNLKIAFRNIGKHKVVSFINIFGLGVGMAACFIILQFVVHELSYDRFHVNGDRIYQIQGYDFMEDNESVWTEFEAELAPHLKSTDPSIVNYVRLGKGYDALISNASKPGGLRKKQSIAFADTSFFSVFTFPLLRGNPATALSRPMTIVISERVAEQYFGDQDPVGQKLIYKGNDLFFYDEKKKDEPSFKGQTELLEVSGVMKNMASNSSLKYDLVSSVATGLKLDTAFSSPSYETYLMLGPKKLPENVLRKLPAARKFLNGDGSSGVLYGLNDKFRLRSVHTLHSGEFGSQSTTVKVFFGIAMAVLLLALFNYINLTTARAVVRAREVGLRKTLGVSRLSLFGQFFSESMLTTVLAFLLALVLAIAGRQFFNELLGFEIDTSILANGYFISAVILVLVGTALLAGIYPSFVLAGFSPARVLRGNLVSDSKGLLTRRAFIIIQFAISTSLILGSVVVSKQVTHMKNRNPGYNKEQLVNIDLKGSISRKSRIIKQELKNRYGFDNVSTSQNPLLLYFSGISHYNPVKKTQTMIFTNRVDEDFIENVGMKMLVPINRNVPSVNGLYNVVNETIVKELGFTKENAVGQTLYSSENIPMGKIAGVVKNYDSGGPKRRSGAFLFQVHDGKELKDVMSSLQVRLNPRDNKHEKITQLEKVYKQYESEQTFTYSFADDDFNSMFSDDLRTSKLITVFMAIGVFIACLGLFGLVTFITQTRMKEIGVRKVLGASAFSIVGMLSFEFARLVLIAIVIGLGLSYFAADRWLQDFAHRTEISWAIYLGVGVISVCIALLTVSIQSMKAAMRNPVESLKND</sequence>
<proteinExistence type="predicted"/>
<keyword evidence="5 6" id="KW-0472">Membrane</keyword>
<feature type="transmembrane region" description="Helical" evidence="6">
    <location>
        <begin position="688"/>
        <end position="712"/>
    </location>
</feature>
<reference evidence="9 10" key="1">
    <citation type="submission" date="2018-07" db="EMBL/GenBank/DDBJ databases">
        <title>Dyadobacter roseus sp. nov., isolated from rose rhizosphere soil.</title>
        <authorList>
            <person name="Chen L."/>
        </authorList>
    </citation>
    <scope>NUCLEOTIDE SEQUENCE [LARGE SCALE GENOMIC DNA]</scope>
    <source>
        <strain evidence="9 10">RS19</strain>
    </source>
</reference>
<keyword evidence="3 6" id="KW-0812">Transmembrane</keyword>
<evidence type="ECO:0000313" key="9">
    <source>
        <dbReference type="EMBL" id="REA61689.1"/>
    </source>
</evidence>
<evidence type="ECO:0000256" key="4">
    <source>
        <dbReference type="ARBA" id="ARBA00022989"/>
    </source>
</evidence>
<dbReference type="Pfam" id="PF12704">
    <property type="entry name" value="MacB_PCD"/>
    <property type="match status" value="1"/>
</dbReference>
<dbReference type="AlphaFoldDB" id="A0A3D8YC26"/>
<feature type="transmembrane region" description="Helical" evidence="6">
    <location>
        <begin position="724"/>
        <end position="754"/>
    </location>
</feature>
<evidence type="ECO:0000259" key="7">
    <source>
        <dbReference type="Pfam" id="PF02687"/>
    </source>
</evidence>
<comment type="caution">
    <text evidence="9">The sequence shown here is derived from an EMBL/GenBank/DDBJ whole genome shotgun (WGS) entry which is preliminary data.</text>
</comment>
<evidence type="ECO:0000256" key="3">
    <source>
        <dbReference type="ARBA" id="ARBA00022692"/>
    </source>
</evidence>
<dbReference type="OrthoDB" id="5933722at2"/>
<keyword evidence="2" id="KW-1003">Cell membrane</keyword>
<dbReference type="GO" id="GO:0022857">
    <property type="term" value="F:transmembrane transporter activity"/>
    <property type="evidence" value="ECO:0007669"/>
    <property type="project" value="TreeGrafter"/>
</dbReference>
<evidence type="ECO:0000259" key="8">
    <source>
        <dbReference type="Pfam" id="PF12704"/>
    </source>
</evidence>
<feature type="domain" description="ABC3 transporter permease C-terminal" evidence="7">
    <location>
        <begin position="304"/>
        <end position="419"/>
    </location>
</feature>
<gene>
    <name evidence="9" type="ORF">DSL64_12065</name>
</gene>
<dbReference type="EMBL" id="QNUL01000007">
    <property type="protein sequence ID" value="REA61689.1"/>
    <property type="molecule type" value="Genomic_DNA"/>
</dbReference>
<dbReference type="RefSeq" id="WP_115831142.1">
    <property type="nucleotide sequence ID" value="NZ_QNUL01000007.1"/>
</dbReference>
<evidence type="ECO:0000256" key="6">
    <source>
        <dbReference type="SAM" id="Phobius"/>
    </source>
</evidence>
<feature type="transmembrane region" description="Helical" evidence="6">
    <location>
        <begin position="342"/>
        <end position="370"/>
    </location>
</feature>
<dbReference type="Pfam" id="PF02687">
    <property type="entry name" value="FtsX"/>
    <property type="match status" value="2"/>
</dbReference>
<dbReference type="Proteomes" id="UP000256373">
    <property type="component" value="Unassembled WGS sequence"/>
</dbReference>
<evidence type="ECO:0000256" key="1">
    <source>
        <dbReference type="ARBA" id="ARBA00004651"/>
    </source>
</evidence>
<evidence type="ECO:0000256" key="2">
    <source>
        <dbReference type="ARBA" id="ARBA00022475"/>
    </source>
</evidence>
<dbReference type="GO" id="GO:0005886">
    <property type="term" value="C:plasma membrane"/>
    <property type="evidence" value="ECO:0007669"/>
    <property type="project" value="UniProtKB-SubCell"/>
</dbReference>
<dbReference type="PROSITE" id="PS51257">
    <property type="entry name" value="PROKAR_LIPOPROTEIN"/>
    <property type="match status" value="1"/>
</dbReference>
<feature type="transmembrane region" description="Helical" evidence="6">
    <location>
        <begin position="390"/>
        <end position="419"/>
    </location>
</feature>
<dbReference type="PANTHER" id="PTHR30572">
    <property type="entry name" value="MEMBRANE COMPONENT OF TRANSPORTER-RELATED"/>
    <property type="match status" value="1"/>
</dbReference>
<comment type="subcellular location">
    <subcellularLocation>
        <location evidence="1">Cell membrane</location>
        <topology evidence="1">Multi-pass membrane protein</topology>
    </subcellularLocation>
</comment>
<keyword evidence="4 6" id="KW-1133">Transmembrane helix</keyword>
<dbReference type="InterPro" id="IPR025857">
    <property type="entry name" value="MacB_PCD"/>
</dbReference>
<evidence type="ECO:0008006" key="11">
    <source>
        <dbReference type="Google" id="ProtNLM"/>
    </source>
</evidence>
<evidence type="ECO:0000256" key="5">
    <source>
        <dbReference type="ARBA" id="ARBA00023136"/>
    </source>
</evidence>